<dbReference type="Proteomes" id="UP000472272">
    <property type="component" value="Chromosome 13"/>
</dbReference>
<evidence type="ECO:0000256" key="10">
    <source>
        <dbReference type="ARBA" id="ARBA00023224"/>
    </source>
</evidence>
<evidence type="ECO:0000256" key="11">
    <source>
        <dbReference type="SAM" id="Phobius"/>
    </source>
</evidence>
<keyword evidence="8" id="KW-0675">Receptor</keyword>
<evidence type="ECO:0000256" key="3">
    <source>
        <dbReference type="ARBA" id="ARBA00022692"/>
    </source>
</evidence>
<dbReference type="FunFam" id="3.40.50.2300:FF:000024">
    <property type="entry name" value="Vomeronasal 2, receptor 73"/>
    <property type="match status" value="1"/>
</dbReference>
<dbReference type="GeneTree" id="ENSGT00950000182788"/>
<dbReference type="InterPro" id="IPR017979">
    <property type="entry name" value="GPCR_3_CS"/>
</dbReference>
<dbReference type="Gene3D" id="3.40.50.2300">
    <property type="match status" value="2"/>
</dbReference>
<dbReference type="CDD" id="cd15283">
    <property type="entry name" value="7tmC_V2R_pheromone"/>
    <property type="match status" value="1"/>
</dbReference>
<dbReference type="FunFam" id="2.10.50.30:FF:000004">
    <property type="entry name" value="Taste receptor type 1 member 3-like protein"/>
    <property type="match status" value="1"/>
</dbReference>
<feature type="transmembrane region" description="Helical" evidence="11">
    <location>
        <begin position="780"/>
        <end position="800"/>
    </location>
</feature>
<evidence type="ECO:0000256" key="6">
    <source>
        <dbReference type="ARBA" id="ARBA00023040"/>
    </source>
</evidence>
<feature type="transmembrane region" description="Helical" evidence="11">
    <location>
        <begin position="745"/>
        <end position="768"/>
    </location>
</feature>
<dbReference type="InterPro" id="IPR028082">
    <property type="entry name" value="Peripla_BP_I"/>
</dbReference>
<keyword evidence="9" id="KW-0325">Glycoprotein</keyword>
<dbReference type="InterPro" id="IPR000337">
    <property type="entry name" value="GPCR_3"/>
</dbReference>
<reference evidence="13" key="2">
    <citation type="submission" date="2025-08" db="UniProtKB">
        <authorList>
            <consortium name="Ensembl"/>
        </authorList>
    </citation>
    <scope>IDENTIFICATION</scope>
</reference>
<keyword evidence="5 11" id="KW-1133">Transmembrane helix</keyword>
<keyword evidence="6" id="KW-0297">G-protein coupled receptor</keyword>
<feature type="transmembrane region" description="Helical" evidence="11">
    <location>
        <begin position="812"/>
        <end position="839"/>
    </location>
</feature>
<proteinExistence type="predicted"/>
<dbReference type="PRINTS" id="PR01535">
    <property type="entry name" value="VOMERONASL2R"/>
</dbReference>
<comment type="subcellular location">
    <subcellularLocation>
        <location evidence="1">Cell membrane</location>
        <topology evidence="1">Multi-pass membrane protein</topology>
    </subcellularLocation>
</comment>
<protein>
    <recommendedName>
        <fullName evidence="12">G-protein coupled receptors family 3 profile domain-containing protein</fullName>
    </recommendedName>
</protein>
<evidence type="ECO:0000256" key="4">
    <source>
        <dbReference type="ARBA" id="ARBA00022729"/>
    </source>
</evidence>
<feature type="transmembrane region" description="Helical" evidence="11">
    <location>
        <begin position="656"/>
        <end position="680"/>
    </location>
</feature>
<feature type="domain" description="G-protein coupled receptors family 3 profile" evidence="12">
    <location>
        <begin position="586"/>
        <end position="837"/>
    </location>
</feature>
<dbReference type="Pfam" id="PF01094">
    <property type="entry name" value="ANF_receptor"/>
    <property type="match status" value="1"/>
</dbReference>
<dbReference type="InterPro" id="IPR017978">
    <property type="entry name" value="GPCR_3_C"/>
</dbReference>
<dbReference type="PRINTS" id="PR00248">
    <property type="entry name" value="GPCRMGR"/>
</dbReference>
<evidence type="ECO:0000256" key="7">
    <source>
        <dbReference type="ARBA" id="ARBA00023136"/>
    </source>
</evidence>
<evidence type="ECO:0000259" key="12">
    <source>
        <dbReference type="PROSITE" id="PS50259"/>
    </source>
</evidence>
<evidence type="ECO:0000256" key="8">
    <source>
        <dbReference type="ARBA" id="ARBA00023170"/>
    </source>
</evidence>
<evidence type="ECO:0000313" key="14">
    <source>
        <dbReference type="Proteomes" id="UP000472272"/>
    </source>
</evidence>
<sequence length="913" mass="103121">IYLLAPGGAFELLGWQALGPSNGSAPRRGDSNRRPFDRQALGQNALVSNSHCSVVPKYYQQILALVFAVKEINKNSNLLPNVTLGFHIFDCYFSERMTYWATLELLSTHYRFVPNYQCDKQKNLRAVIGGLDFEISLHMAAILGVYKIPQVRDAGQSQSTSFYRMVPNEAHQYTGIVELLLHFGWTWVGLLAADSESGEKFMEILQTLLFQRGICLAFSERTPKGSYFEEYYEMIPQWLQAYLAIAESKASAVVVYGEAKSMFYLQLWLAAGEAENVTSMEKVWIMTAQLDFSAVAFQMSQSMQPFHGSICFTVHSNEVQGFKTLLRSLNPFMAGEDGFLQLFWLQTFYCFFSKSSTEFSEPCTGLEKLDSLPSSGFEMSMTGHSYSIYNAVYVVAHALHDAMYRSRAKDRGIVRRWRPQLQKFQPWQLHPFLRSVSFNNSAGEEVSFSENRELEAGFDITNLVTFPNNSFIRMKVGWMNLDAPPGKEFSINEDKMVWHRSFHQVGHDFRKLQLQCVPPLSQCNKNCPSGTRRKKKEGEKFCCYDCAPCSEDMNDCVGCSEDHYPNRNRTQCIPKSISFLTLEEPLGMSLAFGSVFSSLLTILSLAIFMKHQDTPIVRANNRDLTYVLLLSLLLCFLCPLIFLSRPDRVTCLVRQMAFGVVFTVTVSCVLAKTITVVLAFMATKPGSRMRKWVGKRLASAIVLTCTIIQAGICTVWLGTSPPFPHFDKHSVTGEIILECNEGSAAMFYCVLGYMGLLATVSFVVAFLARKLPDSFNEAKFITFSMLLFCSVWISFVPVYLSSKGKHMVAVEIFSILVSSDGLLGSIFFPKCYIIILRWVSYLLSVSFFQAKHTQLPQPLLIRLGFPPIIFLAALLCTCSAHILPHENIMGYFAKSLPELKIYYDHSILLILMP</sequence>
<dbReference type="GO" id="GO:0005886">
    <property type="term" value="C:plasma membrane"/>
    <property type="evidence" value="ECO:0007669"/>
    <property type="project" value="UniProtKB-SubCell"/>
</dbReference>
<keyword evidence="4" id="KW-0732">Signal</keyword>
<dbReference type="InterPro" id="IPR001828">
    <property type="entry name" value="ANF_lig-bd_rcpt"/>
</dbReference>
<dbReference type="Pfam" id="PF00003">
    <property type="entry name" value="7tm_3"/>
    <property type="match status" value="1"/>
</dbReference>
<dbReference type="GO" id="GO:0004930">
    <property type="term" value="F:G protein-coupled receptor activity"/>
    <property type="evidence" value="ECO:0007669"/>
    <property type="project" value="UniProtKB-KW"/>
</dbReference>
<feature type="transmembrane region" description="Helical" evidence="11">
    <location>
        <begin position="624"/>
        <end position="644"/>
    </location>
</feature>
<feature type="transmembrane region" description="Helical" evidence="11">
    <location>
        <begin position="700"/>
        <end position="719"/>
    </location>
</feature>
<evidence type="ECO:0000256" key="9">
    <source>
        <dbReference type="ARBA" id="ARBA00023180"/>
    </source>
</evidence>
<feature type="transmembrane region" description="Helical" evidence="11">
    <location>
        <begin position="859"/>
        <end position="883"/>
    </location>
</feature>
<keyword evidence="10" id="KW-0807">Transducer</keyword>
<dbReference type="PROSITE" id="PS00981">
    <property type="entry name" value="G_PROTEIN_RECEP_F3_3"/>
    <property type="match status" value="1"/>
</dbReference>
<reference evidence="13 14" key="1">
    <citation type="journal article" date="2019" name="Proc. Natl. Acad. Sci. U.S.A.">
        <title>Regulatory changes in pterin and carotenoid genes underlie balanced color polymorphisms in the wall lizard.</title>
        <authorList>
            <person name="Andrade P."/>
            <person name="Pinho C."/>
            <person name="Perez I de Lanuza G."/>
            <person name="Afonso S."/>
            <person name="Brejcha J."/>
            <person name="Rubin C.J."/>
            <person name="Wallerman O."/>
            <person name="Pereira P."/>
            <person name="Sabatino S.J."/>
            <person name="Bellati A."/>
            <person name="Pellitteri-Rosa D."/>
            <person name="Bosakova Z."/>
            <person name="Bunikis I."/>
            <person name="Carretero M.A."/>
            <person name="Feiner N."/>
            <person name="Marsik P."/>
            <person name="Pauperio F."/>
            <person name="Salvi D."/>
            <person name="Soler L."/>
            <person name="While G.M."/>
            <person name="Uller T."/>
            <person name="Font E."/>
            <person name="Andersson L."/>
            <person name="Carneiro M."/>
        </authorList>
    </citation>
    <scope>NUCLEOTIDE SEQUENCE</scope>
</reference>
<dbReference type="AlphaFoldDB" id="A0A670J2A5"/>
<reference evidence="13" key="3">
    <citation type="submission" date="2025-09" db="UniProtKB">
        <authorList>
            <consortium name="Ensembl"/>
        </authorList>
    </citation>
    <scope>IDENTIFICATION</scope>
</reference>
<dbReference type="PROSITE" id="PS50259">
    <property type="entry name" value="G_PROTEIN_RECEP_F3_4"/>
    <property type="match status" value="1"/>
</dbReference>
<dbReference type="Ensembl" id="ENSPMRT00000018813.1">
    <property type="protein sequence ID" value="ENSPMRP00000017669.1"/>
    <property type="gene ID" value="ENSPMRG00000011677.1"/>
</dbReference>
<organism evidence="13 14">
    <name type="scientific">Podarcis muralis</name>
    <name type="common">Wall lizard</name>
    <name type="synonym">Lacerta muralis</name>
    <dbReference type="NCBI Taxonomy" id="64176"/>
    <lineage>
        <taxon>Eukaryota</taxon>
        <taxon>Metazoa</taxon>
        <taxon>Chordata</taxon>
        <taxon>Craniata</taxon>
        <taxon>Vertebrata</taxon>
        <taxon>Euteleostomi</taxon>
        <taxon>Lepidosauria</taxon>
        <taxon>Squamata</taxon>
        <taxon>Bifurcata</taxon>
        <taxon>Unidentata</taxon>
        <taxon>Episquamata</taxon>
        <taxon>Laterata</taxon>
        <taxon>Lacertibaenia</taxon>
        <taxon>Lacertidae</taxon>
        <taxon>Podarcis</taxon>
    </lineage>
</organism>
<evidence type="ECO:0000313" key="13">
    <source>
        <dbReference type="Ensembl" id="ENSPMRP00000017669.1"/>
    </source>
</evidence>
<keyword evidence="7 11" id="KW-0472">Membrane</keyword>
<dbReference type="InterPro" id="IPR004073">
    <property type="entry name" value="GPCR_3_vmron_rcpt_2"/>
</dbReference>
<keyword evidence="14" id="KW-1185">Reference proteome</keyword>
<dbReference type="Gene3D" id="2.10.50.30">
    <property type="entry name" value="GPCR, family 3, nine cysteines domain"/>
    <property type="match status" value="1"/>
</dbReference>
<dbReference type="PANTHER" id="PTHR24061">
    <property type="entry name" value="CALCIUM-SENSING RECEPTOR-RELATED"/>
    <property type="match status" value="1"/>
</dbReference>
<dbReference type="PANTHER" id="PTHR24061:SF599">
    <property type="entry name" value="G-PROTEIN COUPLED RECEPTORS FAMILY 3 PROFILE DOMAIN-CONTAINING PROTEIN"/>
    <property type="match status" value="1"/>
</dbReference>
<dbReference type="InterPro" id="IPR038550">
    <property type="entry name" value="GPCR_3_9-Cys_sf"/>
</dbReference>
<dbReference type="InterPro" id="IPR000068">
    <property type="entry name" value="GPCR_3_Ca_sens_rcpt-rel"/>
</dbReference>
<keyword evidence="3 11" id="KW-0812">Transmembrane</keyword>
<accession>A0A670J2A5</accession>
<dbReference type="SUPFAM" id="SSF53822">
    <property type="entry name" value="Periplasmic binding protein-like I"/>
    <property type="match status" value="1"/>
</dbReference>
<evidence type="ECO:0000256" key="1">
    <source>
        <dbReference type="ARBA" id="ARBA00004651"/>
    </source>
</evidence>
<feature type="transmembrane region" description="Helical" evidence="11">
    <location>
        <begin position="586"/>
        <end position="608"/>
    </location>
</feature>
<evidence type="ECO:0000256" key="2">
    <source>
        <dbReference type="ARBA" id="ARBA00022475"/>
    </source>
</evidence>
<dbReference type="OMA" id="DSEYNIH"/>
<name>A0A670J2A5_PODMU</name>
<evidence type="ECO:0000256" key="5">
    <source>
        <dbReference type="ARBA" id="ARBA00022989"/>
    </source>
</evidence>
<keyword evidence="2" id="KW-1003">Cell membrane</keyword>